<feature type="coiled-coil region" evidence="9">
    <location>
        <begin position="317"/>
        <end position="347"/>
    </location>
</feature>
<evidence type="ECO:0000256" key="1">
    <source>
        <dbReference type="ARBA" id="ARBA00002523"/>
    </source>
</evidence>
<keyword evidence="5 11" id="KW-0732">Signal</keyword>
<feature type="domain" description="Trypanosome variant surface glycoprotein B-type N-terminal" evidence="13">
    <location>
        <begin position="16"/>
        <end position="342"/>
    </location>
</feature>
<comment type="subcellular location">
    <subcellularLocation>
        <location evidence="2">Cell membrane</location>
        <topology evidence="2">Lipid-anchor</topology>
        <topology evidence="2">GPI-anchor</topology>
    </subcellularLocation>
</comment>
<dbReference type="GO" id="GO:0098552">
    <property type="term" value="C:side of membrane"/>
    <property type="evidence" value="ECO:0007669"/>
    <property type="project" value="UniProtKB-KW"/>
</dbReference>
<evidence type="ECO:0000259" key="12">
    <source>
        <dbReference type="Pfam" id="PF10659"/>
    </source>
</evidence>
<dbReference type="GO" id="GO:0005886">
    <property type="term" value="C:plasma membrane"/>
    <property type="evidence" value="ECO:0007669"/>
    <property type="project" value="UniProtKB-SubCell"/>
</dbReference>
<evidence type="ECO:0000256" key="5">
    <source>
        <dbReference type="ARBA" id="ARBA00022729"/>
    </source>
</evidence>
<accession>A0A1J0RAC9</accession>
<organism evidence="14">
    <name type="scientific">Trypanosoma brucei</name>
    <dbReference type="NCBI Taxonomy" id="5691"/>
    <lineage>
        <taxon>Eukaryota</taxon>
        <taxon>Discoba</taxon>
        <taxon>Euglenozoa</taxon>
        <taxon>Kinetoplastea</taxon>
        <taxon>Metakinetoplastina</taxon>
        <taxon>Trypanosomatida</taxon>
        <taxon>Trypanosomatidae</taxon>
        <taxon>Trypanosoma</taxon>
    </lineage>
</organism>
<evidence type="ECO:0000259" key="13">
    <source>
        <dbReference type="Pfam" id="PF13206"/>
    </source>
</evidence>
<evidence type="ECO:0000256" key="9">
    <source>
        <dbReference type="SAM" id="Coils"/>
    </source>
</evidence>
<comment type="function">
    <text evidence="1">VSG forms a coat on the surface of the parasite. The trypanosome evades the immune response of the host by expressing a series of antigenically distinct VSGs from an estimated 1000 VSG genes.</text>
</comment>
<keyword evidence="7" id="KW-0325">Glycoprotein</keyword>
<keyword evidence="3" id="KW-1003">Cell membrane</keyword>
<evidence type="ECO:0000313" key="14">
    <source>
        <dbReference type="EMBL" id="APD74760.1"/>
    </source>
</evidence>
<name>A0A1J0RAC9_9TRYP</name>
<dbReference type="InterPro" id="IPR025932">
    <property type="entry name" value="Trypano_VSG_B_N_dom"/>
</dbReference>
<evidence type="ECO:0000256" key="8">
    <source>
        <dbReference type="ARBA" id="ARBA00023288"/>
    </source>
</evidence>
<dbReference type="VEuPathDB" id="TriTrypDB:Tb11.v5.0120"/>
<feature type="region of interest" description="Disordered" evidence="10">
    <location>
        <begin position="397"/>
        <end position="421"/>
    </location>
</feature>
<proteinExistence type="predicted"/>
<feature type="domain" description="Trypanosome variant surface glycoprotein C-terminal" evidence="12">
    <location>
        <begin position="378"/>
        <end position="490"/>
    </location>
</feature>
<reference evidence="14" key="1">
    <citation type="submission" date="2016-08" db="EMBL/GenBank/DDBJ databases">
        <title>VSG repertoire of Trypanosoma brucei EATRO 1125.</title>
        <authorList>
            <person name="Cross G.A."/>
        </authorList>
    </citation>
    <scope>NUCLEOTIDE SEQUENCE</scope>
    <source>
        <strain evidence="14">EATRO 1125</strain>
    </source>
</reference>
<sequence length="491" mass="52383">MATLHIKFLWFVGLFSSLAEPAGENVKQFGALCTALQAARAPLDEPQTADDNKVEAVPETIKALYATATPDQYFNNETYGLFTAKADFDAIKHTLKNTKTTDEQLVYKRIPEKPTKKPAETALERLYNKTSELVTAANAKIKNIKQKHTEARQQLEQALGGKTDASTVSSDDFTARPNGCTPTAANSAKQTLPQALVCLCSASSNGDGICGNGIGDTTYGTNSSSTAAAALYKKLAAKCPQPTTLRATQRTLTAALTTVTAAIGNPQFSGNSNTGTYVIGNGNGGDCGGGDSNSACVDYTEIMKGGDIANVAWIHNLQEASTKLDEAKNLQTELQSLRTAINQNENLAWKIRDTADIVAAVPQQTTPTQQRKITEIDCEKNKENKICTENNNCKWDSSTEKTGNHCKPTDGEAQTKTAGGEAEKDKCSAAQNAEDCAKVKGDISTGKKAVCGWIDYVEGTGPVTPGCRSSSFLLSKQFALRVDSSFVALLF</sequence>
<dbReference type="VEuPathDB" id="TriTrypDB:Tb1125.11.18380"/>
<keyword evidence="9" id="KW-0175">Coiled coil</keyword>
<keyword evidence="8" id="KW-0449">Lipoprotein</keyword>
<feature type="compositionally biased region" description="Basic and acidic residues" evidence="10">
    <location>
        <begin position="397"/>
        <end position="410"/>
    </location>
</feature>
<protein>
    <submittedName>
        <fullName evidence="14">Variant surface glycoprotein 1125.4233</fullName>
    </submittedName>
</protein>
<evidence type="ECO:0000256" key="6">
    <source>
        <dbReference type="ARBA" id="ARBA00023136"/>
    </source>
</evidence>
<feature type="chain" id="PRO_5012927083" evidence="11">
    <location>
        <begin position="20"/>
        <end position="491"/>
    </location>
</feature>
<dbReference type="Pfam" id="PF10659">
    <property type="entry name" value="Trypan_glycop_C"/>
    <property type="match status" value="1"/>
</dbReference>
<evidence type="ECO:0000256" key="7">
    <source>
        <dbReference type="ARBA" id="ARBA00023180"/>
    </source>
</evidence>
<dbReference type="EMBL" id="KX700804">
    <property type="protein sequence ID" value="APD74760.1"/>
    <property type="molecule type" value="Genomic_DNA"/>
</dbReference>
<feature type="signal peptide" evidence="11">
    <location>
        <begin position="1"/>
        <end position="19"/>
    </location>
</feature>
<evidence type="ECO:0000256" key="10">
    <source>
        <dbReference type="SAM" id="MobiDB-lite"/>
    </source>
</evidence>
<dbReference type="Pfam" id="PF13206">
    <property type="entry name" value="VSG_B"/>
    <property type="match status" value="1"/>
</dbReference>
<keyword evidence="6" id="KW-0472">Membrane</keyword>
<evidence type="ECO:0000256" key="11">
    <source>
        <dbReference type="SAM" id="SignalP"/>
    </source>
</evidence>
<dbReference type="AlphaFoldDB" id="A0A1J0RAC9"/>
<dbReference type="VEuPathDB" id="TriTrypDB:Tb427_000047100"/>
<dbReference type="InterPro" id="IPR019609">
    <property type="entry name" value="Variant_surf_glycoprt_trypan_C"/>
</dbReference>
<keyword evidence="4" id="KW-0336">GPI-anchor</keyword>
<evidence type="ECO:0000256" key="2">
    <source>
        <dbReference type="ARBA" id="ARBA00004609"/>
    </source>
</evidence>
<evidence type="ECO:0000256" key="3">
    <source>
        <dbReference type="ARBA" id="ARBA00022475"/>
    </source>
</evidence>
<evidence type="ECO:0000256" key="4">
    <source>
        <dbReference type="ARBA" id="ARBA00022622"/>
    </source>
</evidence>